<dbReference type="RefSeq" id="WP_042559631.1">
    <property type="nucleotide sequence ID" value="NZ_QRAV01000010.1"/>
</dbReference>
<keyword evidence="1" id="KW-0812">Transmembrane</keyword>
<keyword evidence="1" id="KW-1133">Transmembrane helix</keyword>
<evidence type="ECO:0000313" key="2">
    <source>
        <dbReference type="EMBL" id="RDL18043.1"/>
    </source>
</evidence>
<protein>
    <submittedName>
        <fullName evidence="2">Uncharacterized protein</fullName>
    </submittedName>
</protein>
<keyword evidence="1" id="KW-0472">Membrane</keyword>
<dbReference type="Proteomes" id="UP000255365">
    <property type="component" value="Unassembled WGS sequence"/>
</dbReference>
<proteinExistence type="predicted"/>
<evidence type="ECO:0000256" key="1">
    <source>
        <dbReference type="SAM" id="Phobius"/>
    </source>
</evidence>
<dbReference type="AlphaFoldDB" id="A0A370SE66"/>
<reference evidence="2 3" key="1">
    <citation type="submission" date="2018-07" db="EMBL/GenBank/DDBJ databases">
        <title>Genome sequencing of rice bacterial endophytes.</title>
        <authorList>
            <person name="Venturi V."/>
        </authorList>
    </citation>
    <scope>NUCLEOTIDE SEQUENCE [LARGE SCALE GENOMIC DNA]</scope>
    <source>
        <strain evidence="2 3">E2333</strain>
    </source>
</reference>
<feature type="transmembrane region" description="Helical" evidence="1">
    <location>
        <begin position="36"/>
        <end position="57"/>
    </location>
</feature>
<dbReference type="EMBL" id="QRAV01000010">
    <property type="protein sequence ID" value="RDL18043.1"/>
    <property type="molecule type" value="Genomic_DNA"/>
</dbReference>
<organism evidence="2 3">
    <name type="scientific">Pseudomonas jessenii</name>
    <dbReference type="NCBI Taxonomy" id="77298"/>
    <lineage>
        <taxon>Bacteria</taxon>
        <taxon>Pseudomonadati</taxon>
        <taxon>Pseudomonadota</taxon>
        <taxon>Gammaproteobacteria</taxon>
        <taxon>Pseudomonadales</taxon>
        <taxon>Pseudomonadaceae</taxon>
        <taxon>Pseudomonas</taxon>
    </lineage>
</organism>
<evidence type="ECO:0000313" key="3">
    <source>
        <dbReference type="Proteomes" id="UP000255365"/>
    </source>
</evidence>
<comment type="caution">
    <text evidence="2">The sequence shown here is derived from an EMBL/GenBank/DDBJ whole genome shotgun (WGS) entry which is preliminary data.</text>
</comment>
<accession>A0A370SE66</accession>
<name>A0A370SE66_PSEJE</name>
<sequence length="60" mass="6967">MTLEERVARIERLYREDAELAEKVPDLSPAEIRSELFRFSMGALFALVMLTLGTIVLRWL</sequence>
<gene>
    <name evidence="2" type="ORF">DEU51_110115</name>
</gene>